<evidence type="ECO:0000256" key="6">
    <source>
        <dbReference type="ARBA" id="ARBA00022729"/>
    </source>
</evidence>
<evidence type="ECO:0000256" key="12">
    <source>
        <dbReference type="PIRSR" id="PIRSR611150-1"/>
    </source>
</evidence>
<dbReference type="GeneID" id="54549871"/>
<dbReference type="Gene3D" id="3.40.50.1820">
    <property type="entry name" value="alpha/beta hydrolase"/>
    <property type="match status" value="1"/>
</dbReference>
<sequence>MVKSLFVTSALLSLVAANPIEIRQTGVNSNEFSQGGCRPILFAWARGSTEAGNMGTVVGPPTSNGLKRIFGNSNVATEGVAYAALLSTNALPGGTDSASKNLFKNTLNSMASKCPDSVIVTGGYSQGAAVNHRAIEELSQSVKDRIVGTVLYGDTQKQQDNNQIPNFPKDKVLIICNPGDLVCTGSLVVLAPHLAYGARADEGVNFLAQKIRAAQANVKARNIQRAVEESVADLVEGVEVAA</sequence>
<dbReference type="AlphaFoldDB" id="A0A6A6JYT8"/>
<evidence type="ECO:0000256" key="10">
    <source>
        <dbReference type="ARBA" id="ARBA00057514"/>
    </source>
</evidence>
<dbReference type="PROSITE" id="PS00155">
    <property type="entry name" value="CUTINASE_1"/>
    <property type="match status" value="1"/>
</dbReference>
<comment type="subcellular location">
    <subcellularLocation>
        <location evidence="1 14">Secreted</location>
    </subcellularLocation>
</comment>
<evidence type="ECO:0000313" key="15">
    <source>
        <dbReference type="EMBL" id="KAF2281394.1"/>
    </source>
</evidence>
<evidence type="ECO:0000256" key="3">
    <source>
        <dbReference type="ARBA" id="ARBA00013095"/>
    </source>
</evidence>
<dbReference type="EC" id="3.1.1.74" evidence="3 14"/>
<dbReference type="InterPro" id="IPR043579">
    <property type="entry name" value="CUTINASE_2"/>
</dbReference>
<evidence type="ECO:0000256" key="8">
    <source>
        <dbReference type="ARBA" id="ARBA00023157"/>
    </source>
</evidence>
<keyword evidence="5 14" id="KW-0964">Secreted</keyword>
<keyword evidence="16" id="KW-1185">Reference proteome</keyword>
<dbReference type="InterPro" id="IPR043580">
    <property type="entry name" value="CUTINASE_1"/>
</dbReference>
<dbReference type="PROSITE" id="PS00931">
    <property type="entry name" value="CUTINASE_2"/>
    <property type="match status" value="1"/>
</dbReference>
<dbReference type="Pfam" id="PF01083">
    <property type="entry name" value="Cutinase"/>
    <property type="match status" value="1"/>
</dbReference>
<dbReference type="FunFam" id="3.40.50.1820:FF:000235">
    <property type="entry name" value="Cutinase 1"/>
    <property type="match status" value="1"/>
</dbReference>
<dbReference type="PANTHER" id="PTHR48250">
    <property type="entry name" value="CUTINASE 2-RELATED"/>
    <property type="match status" value="1"/>
</dbReference>
<dbReference type="OrthoDB" id="3225429at2759"/>
<evidence type="ECO:0000256" key="9">
    <source>
        <dbReference type="ARBA" id="ARBA00034045"/>
    </source>
</evidence>
<dbReference type="GO" id="GO:0016052">
    <property type="term" value="P:carbohydrate catabolic process"/>
    <property type="evidence" value="ECO:0007669"/>
    <property type="project" value="TreeGrafter"/>
</dbReference>
<dbReference type="EMBL" id="ML986484">
    <property type="protein sequence ID" value="KAF2281394.1"/>
    <property type="molecule type" value="Genomic_DNA"/>
</dbReference>
<keyword evidence="4 14" id="KW-0719">Serine esterase</keyword>
<feature type="active site" evidence="12">
    <location>
        <position position="180"/>
    </location>
</feature>
<keyword evidence="8 13" id="KW-1015">Disulfide bond</keyword>
<protein>
    <recommendedName>
        <fullName evidence="11 14">Cutinase</fullName>
        <ecNumber evidence="3 14">3.1.1.74</ecNumber>
    </recommendedName>
</protein>
<comment type="function">
    <text evidence="10">Catalyzes the hydrolysis of complex carboxylic polyesters found in the cell wall of plants. Degrades cutin, a macromolecule that forms the structure of the plant cuticle. Allows pathogenic fungi to penetrate through the cuticular barrier into the host plant during the initial stage of fungal infection.</text>
</comment>
<feature type="disulfide bond" evidence="13">
    <location>
        <begin position="37"/>
        <end position="114"/>
    </location>
</feature>
<dbReference type="SMART" id="SM01110">
    <property type="entry name" value="Cutinase"/>
    <property type="match status" value="1"/>
</dbReference>
<evidence type="ECO:0000256" key="14">
    <source>
        <dbReference type="RuleBase" id="RU361263"/>
    </source>
</evidence>
<evidence type="ECO:0000256" key="5">
    <source>
        <dbReference type="ARBA" id="ARBA00022525"/>
    </source>
</evidence>
<evidence type="ECO:0000256" key="1">
    <source>
        <dbReference type="ARBA" id="ARBA00004613"/>
    </source>
</evidence>
<dbReference type="GO" id="GO:0005576">
    <property type="term" value="C:extracellular region"/>
    <property type="evidence" value="ECO:0007669"/>
    <property type="project" value="UniProtKB-SubCell"/>
</dbReference>
<dbReference type="Proteomes" id="UP000800097">
    <property type="component" value="Unassembled WGS sequence"/>
</dbReference>
<dbReference type="InterPro" id="IPR029058">
    <property type="entry name" value="AB_hydrolase_fold"/>
</dbReference>
<dbReference type="GO" id="GO:0050525">
    <property type="term" value="F:cutinase activity"/>
    <property type="evidence" value="ECO:0007669"/>
    <property type="project" value="UniProtKB-UniRule"/>
</dbReference>
<dbReference type="RefSeq" id="XP_033658931.1">
    <property type="nucleotide sequence ID" value="XM_033796696.1"/>
</dbReference>
<evidence type="ECO:0000256" key="11">
    <source>
        <dbReference type="ARBA" id="ARBA00074522"/>
    </source>
</evidence>
<evidence type="ECO:0000256" key="7">
    <source>
        <dbReference type="ARBA" id="ARBA00022801"/>
    </source>
</evidence>
<comment type="similarity">
    <text evidence="2 14">Belongs to the cutinase family.</text>
</comment>
<proteinExistence type="inferred from homology"/>
<reference evidence="15" key="1">
    <citation type="journal article" date="2020" name="Stud. Mycol.">
        <title>101 Dothideomycetes genomes: a test case for predicting lifestyles and emergence of pathogens.</title>
        <authorList>
            <person name="Haridas S."/>
            <person name="Albert R."/>
            <person name="Binder M."/>
            <person name="Bloem J."/>
            <person name="Labutti K."/>
            <person name="Salamov A."/>
            <person name="Andreopoulos B."/>
            <person name="Baker S."/>
            <person name="Barry K."/>
            <person name="Bills G."/>
            <person name="Bluhm B."/>
            <person name="Cannon C."/>
            <person name="Castanera R."/>
            <person name="Culley D."/>
            <person name="Daum C."/>
            <person name="Ezra D."/>
            <person name="Gonzalez J."/>
            <person name="Henrissat B."/>
            <person name="Kuo A."/>
            <person name="Liang C."/>
            <person name="Lipzen A."/>
            <person name="Lutzoni F."/>
            <person name="Magnuson J."/>
            <person name="Mondo S."/>
            <person name="Nolan M."/>
            <person name="Ohm R."/>
            <person name="Pangilinan J."/>
            <person name="Park H.-J."/>
            <person name="Ramirez L."/>
            <person name="Alfaro M."/>
            <person name="Sun H."/>
            <person name="Tritt A."/>
            <person name="Yoshinaga Y."/>
            <person name="Zwiers L.-H."/>
            <person name="Turgeon B."/>
            <person name="Goodwin S."/>
            <person name="Spatafora J."/>
            <person name="Crous P."/>
            <person name="Grigoriev I."/>
        </authorList>
    </citation>
    <scope>NUCLEOTIDE SEQUENCE</scope>
    <source>
        <strain evidence="15">CBS 379.55</strain>
    </source>
</reference>
<dbReference type="InterPro" id="IPR011150">
    <property type="entry name" value="Cutinase_monf"/>
</dbReference>
<dbReference type="SUPFAM" id="SSF53474">
    <property type="entry name" value="alpha/beta-Hydrolases"/>
    <property type="match status" value="1"/>
</dbReference>
<evidence type="ECO:0000256" key="2">
    <source>
        <dbReference type="ARBA" id="ARBA00007534"/>
    </source>
</evidence>
<keyword evidence="6 14" id="KW-0732">Signal</keyword>
<dbReference type="InterPro" id="IPR000675">
    <property type="entry name" value="Cutinase/axe"/>
</dbReference>
<dbReference type="PRINTS" id="PR00129">
    <property type="entry name" value="CUTINASE"/>
</dbReference>
<evidence type="ECO:0000256" key="4">
    <source>
        <dbReference type="ARBA" id="ARBA00022487"/>
    </source>
</evidence>
<dbReference type="PANTHER" id="PTHR48250:SF3">
    <property type="entry name" value="CUTINASE 1-RELATED"/>
    <property type="match status" value="1"/>
</dbReference>
<feature type="active site" description="Nucleophile" evidence="12">
    <location>
        <position position="125"/>
    </location>
</feature>
<accession>A0A6A6JYT8</accession>
<name>A0A6A6JYT8_WESOR</name>
<gene>
    <name evidence="15" type="ORF">EI97DRAFT_410205</name>
</gene>
<keyword evidence="7 14" id="KW-0378">Hydrolase</keyword>
<feature type="signal peptide" evidence="14">
    <location>
        <begin position="1"/>
        <end position="17"/>
    </location>
</feature>
<comment type="catalytic activity">
    <reaction evidence="9 14">
        <text>cutin + H2O = cutin monomers.</text>
        <dbReference type="EC" id="3.1.1.74"/>
    </reaction>
</comment>
<organism evidence="15 16">
    <name type="scientific">Westerdykella ornata</name>
    <dbReference type="NCBI Taxonomy" id="318751"/>
    <lineage>
        <taxon>Eukaryota</taxon>
        <taxon>Fungi</taxon>
        <taxon>Dikarya</taxon>
        <taxon>Ascomycota</taxon>
        <taxon>Pezizomycotina</taxon>
        <taxon>Dothideomycetes</taxon>
        <taxon>Pleosporomycetidae</taxon>
        <taxon>Pleosporales</taxon>
        <taxon>Sporormiaceae</taxon>
        <taxon>Westerdykella</taxon>
    </lineage>
</organism>
<feature type="active site" description="Proton donor/acceptor" evidence="12">
    <location>
        <position position="193"/>
    </location>
</feature>
<feature type="disulfide bond" evidence="13">
    <location>
        <begin position="176"/>
        <end position="183"/>
    </location>
</feature>
<evidence type="ECO:0000313" key="16">
    <source>
        <dbReference type="Proteomes" id="UP000800097"/>
    </source>
</evidence>
<evidence type="ECO:0000256" key="13">
    <source>
        <dbReference type="PIRSR" id="PIRSR611150-2"/>
    </source>
</evidence>
<feature type="chain" id="PRO_5025706709" description="Cutinase" evidence="14">
    <location>
        <begin position="18"/>
        <end position="242"/>
    </location>
</feature>